<dbReference type="AlphaFoldDB" id="A0A9J6CHN0"/>
<comment type="caution">
    <text evidence="10">The sequence shown here is derived from an EMBL/GenBank/DDBJ whole genome shotgun (WGS) entry which is preliminary data.</text>
</comment>
<organism evidence="10 11">
    <name type="scientific">Polypedilum vanderplanki</name>
    <name type="common">Sleeping chironomid midge</name>
    <dbReference type="NCBI Taxonomy" id="319348"/>
    <lineage>
        <taxon>Eukaryota</taxon>
        <taxon>Metazoa</taxon>
        <taxon>Ecdysozoa</taxon>
        <taxon>Arthropoda</taxon>
        <taxon>Hexapoda</taxon>
        <taxon>Insecta</taxon>
        <taxon>Pterygota</taxon>
        <taxon>Neoptera</taxon>
        <taxon>Endopterygota</taxon>
        <taxon>Diptera</taxon>
        <taxon>Nematocera</taxon>
        <taxon>Chironomoidea</taxon>
        <taxon>Chironomidae</taxon>
        <taxon>Chironominae</taxon>
        <taxon>Polypedilum</taxon>
        <taxon>Polypedilum</taxon>
    </lineage>
</organism>
<evidence type="ECO:0000256" key="4">
    <source>
        <dbReference type="ARBA" id="ARBA00023128"/>
    </source>
</evidence>
<evidence type="ECO:0000256" key="1">
    <source>
        <dbReference type="ARBA" id="ARBA00004173"/>
    </source>
</evidence>
<dbReference type="FunFam" id="3.30.70.330:FF:000284">
    <property type="entry name" value="39S ribosomal protein L23, mitochondrial"/>
    <property type="match status" value="1"/>
</dbReference>
<reference evidence="10" key="1">
    <citation type="submission" date="2021-03" db="EMBL/GenBank/DDBJ databases">
        <title>Chromosome level genome of the anhydrobiotic midge Polypedilum vanderplanki.</title>
        <authorList>
            <person name="Yoshida Y."/>
            <person name="Kikawada T."/>
            <person name="Gusev O."/>
        </authorList>
    </citation>
    <scope>NUCLEOTIDE SEQUENCE</scope>
    <source>
        <strain evidence="10">NIAS01</strain>
        <tissue evidence="10">Whole body or cell culture</tissue>
    </source>
</reference>
<sequence>MSTRWYPLYQKGNPQLRVFLPNFWMKLLKPAHQTQPKNVVCFEVSMQMTKADIKNYLEKIYKLPVVDVRTRIRMGRFKREERSGYIIKEKDPKLAYVTLPKEVSFTFPDLFPEDNETKKNLKDDEKALDQAKEKYKEFLDRNSKRRDLPGWFSI</sequence>
<dbReference type="GO" id="GO:0003735">
    <property type="term" value="F:structural constituent of ribosome"/>
    <property type="evidence" value="ECO:0007669"/>
    <property type="project" value="InterPro"/>
</dbReference>
<dbReference type="PANTHER" id="PTHR12059">
    <property type="entry name" value="RIBOSOMAL PROTEIN L23-RELATED"/>
    <property type="match status" value="1"/>
</dbReference>
<dbReference type="EMBL" id="JADBJN010000001">
    <property type="protein sequence ID" value="KAG5681453.1"/>
    <property type="molecule type" value="Genomic_DNA"/>
</dbReference>
<keyword evidence="11" id="KW-1185">Reference proteome</keyword>
<gene>
    <name evidence="10" type="ORF">PVAND_010887</name>
</gene>
<keyword evidence="3" id="KW-0689">Ribosomal protein</keyword>
<evidence type="ECO:0000256" key="8">
    <source>
        <dbReference type="ARBA" id="ARBA00041375"/>
    </source>
</evidence>
<protein>
    <recommendedName>
        <fullName evidence="7">Large ribosomal subunit protein uL23m</fullName>
    </recommendedName>
    <alternativeName>
        <fullName evidence="8">39S ribosomal protein L23, mitochondrial</fullName>
    </alternativeName>
</protein>
<evidence type="ECO:0000256" key="2">
    <source>
        <dbReference type="ARBA" id="ARBA00006700"/>
    </source>
</evidence>
<dbReference type="InterPro" id="IPR013025">
    <property type="entry name" value="Ribosomal_uL23-like"/>
</dbReference>
<evidence type="ECO:0000256" key="3">
    <source>
        <dbReference type="ARBA" id="ARBA00022980"/>
    </source>
</evidence>
<evidence type="ECO:0000256" key="6">
    <source>
        <dbReference type="ARBA" id="ARBA00038782"/>
    </source>
</evidence>
<dbReference type="Pfam" id="PF00276">
    <property type="entry name" value="Ribosomal_L23"/>
    <property type="match status" value="1"/>
</dbReference>
<dbReference type="SUPFAM" id="SSF54189">
    <property type="entry name" value="Ribosomal proteins S24e, L23 and L15e"/>
    <property type="match status" value="1"/>
</dbReference>
<evidence type="ECO:0000313" key="11">
    <source>
        <dbReference type="Proteomes" id="UP001107558"/>
    </source>
</evidence>
<dbReference type="PANTHER" id="PTHR12059:SF5">
    <property type="entry name" value="LARGE RIBOSOMAL SUBUNIT PROTEIN UL23M"/>
    <property type="match status" value="1"/>
</dbReference>
<keyword evidence="5" id="KW-0687">Ribonucleoprotein</keyword>
<evidence type="ECO:0000256" key="7">
    <source>
        <dbReference type="ARBA" id="ARBA00039977"/>
    </source>
</evidence>
<dbReference type="GO" id="GO:0005762">
    <property type="term" value="C:mitochondrial large ribosomal subunit"/>
    <property type="evidence" value="ECO:0007669"/>
    <property type="project" value="TreeGrafter"/>
</dbReference>
<accession>A0A9J6CHN0</accession>
<dbReference type="Gene3D" id="3.30.70.330">
    <property type="match status" value="1"/>
</dbReference>
<proteinExistence type="inferred from homology"/>
<evidence type="ECO:0000256" key="9">
    <source>
        <dbReference type="SAM" id="Coils"/>
    </source>
</evidence>
<evidence type="ECO:0000256" key="5">
    <source>
        <dbReference type="ARBA" id="ARBA00023274"/>
    </source>
</evidence>
<comment type="similarity">
    <text evidence="2">Belongs to the universal ribosomal protein uL23 family.</text>
</comment>
<comment type="subcellular location">
    <subcellularLocation>
        <location evidence="1">Mitochondrion</location>
    </subcellularLocation>
</comment>
<evidence type="ECO:0000313" key="10">
    <source>
        <dbReference type="EMBL" id="KAG5681453.1"/>
    </source>
</evidence>
<dbReference type="InterPro" id="IPR012678">
    <property type="entry name" value="Ribosomal_uL23/eL15/eS24_sf"/>
</dbReference>
<keyword evidence="9" id="KW-0175">Coiled coil</keyword>
<name>A0A9J6CHN0_POLVA</name>
<comment type="subunit">
    <text evidence="6">Component of the mitochondrial ribosome large subunit (39S) which comprises a 16S rRNA and about 50 distinct proteins.</text>
</comment>
<dbReference type="Proteomes" id="UP001107558">
    <property type="component" value="Chromosome 1"/>
</dbReference>
<dbReference type="OrthoDB" id="275582at2759"/>
<feature type="coiled-coil region" evidence="9">
    <location>
        <begin position="114"/>
        <end position="141"/>
    </location>
</feature>
<dbReference type="InterPro" id="IPR012677">
    <property type="entry name" value="Nucleotide-bd_a/b_plait_sf"/>
</dbReference>
<keyword evidence="4" id="KW-0496">Mitochondrion</keyword>
<dbReference type="GO" id="GO:0032543">
    <property type="term" value="P:mitochondrial translation"/>
    <property type="evidence" value="ECO:0007669"/>
    <property type="project" value="TreeGrafter"/>
</dbReference>